<dbReference type="InterPro" id="IPR018750">
    <property type="entry name" value="DUF2306_membrane"/>
</dbReference>
<sequence length="164" mass="17842">MSLDPLLEADLAIRIHAFSAIAAFAIGGFVLWRRKGTTLHKALGRLWVVLMLVVATSSLFINEIRLVGPFSPIHIFAVMTYLGIGQALWAIRVKRDVAAHRANMQGTYLGALLLAGAFTFLPGRRMHDVLFGPDAGWTPSLIVIGAALAATGLLWRRLMPRAAD</sequence>
<name>A0A5B8LYR7_9HYPH</name>
<dbReference type="EMBL" id="CP042304">
    <property type="protein sequence ID" value="QDZ13283.1"/>
    <property type="molecule type" value="Genomic_DNA"/>
</dbReference>
<dbReference type="OrthoDB" id="9815686at2"/>
<feature type="transmembrane region" description="Helical" evidence="1">
    <location>
        <begin position="44"/>
        <end position="61"/>
    </location>
</feature>
<dbReference type="Pfam" id="PF10067">
    <property type="entry name" value="DUF2306"/>
    <property type="match status" value="1"/>
</dbReference>
<reference evidence="2 3" key="1">
    <citation type="submission" date="2019-07" db="EMBL/GenBank/DDBJ databases">
        <title>Full genome sequence of Devosia sp. Gsoil 520.</title>
        <authorList>
            <person name="Im W.-T."/>
        </authorList>
    </citation>
    <scope>NUCLEOTIDE SEQUENCE [LARGE SCALE GENOMIC DNA]</scope>
    <source>
        <strain evidence="2 3">Gsoil 520</strain>
    </source>
</reference>
<gene>
    <name evidence="2" type="ORF">FPZ08_12460</name>
</gene>
<evidence type="ECO:0000313" key="2">
    <source>
        <dbReference type="EMBL" id="QDZ13283.1"/>
    </source>
</evidence>
<dbReference type="AlphaFoldDB" id="A0A5B8LYR7"/>
<feature type="transmembrane region" description="Helical" evidence="1">
    <location>
        <begin position="105"/>
        <end position="123"/>
    </location>
</feature>
<dbReference type="KEGG" id="dea:FPZ08_12460"/>
<feature type="transmembrane region" description="Helical" evidence="1">
    <location>
        <begin position="12"/>
        <end position="32"/>
    </location>
</feature>
<feature type="transmembrane region" description="Helical" evidence="1">
    <location>
        <begin position="73"/>
        <end position="93"/>
    </location>
</feature>
<proteinExistence type="predicted"/>
<keyword evidence="1" id="KW-0812">Transmembrane</keyword>
<keyword evidence="1" id="KW-1133">Transmembrane helix</keyword>
<evidence type="ECO:0000313" key="3">
    <source>
        <dbReference type="Proteomes" id="UP000315364"/>
    </source>
</evidence>
<dbReference type="Proteomes" id="UP000315364">
    <property type="component" value="Chromosome"/>
</dbReference>
<accession>A0A5B8LYR7</accession>
<feature type="transmembrane region" description="Helical" evidence="1">
    <location>
        <begin position="135"/>
        <end position="155"/>
    </location>
</feature>
<keyword evidence="1" id="KW-0472">Membrane</keyword>
<evidence type="ECO:0000256" key="1">
    <source>
        <dbReference type="SAM" id="Phobius"/>
    </source>
</evidence>
<protein>
    <submittedName>
        <fullName evidence="2">DUF2306 domain-containing protein</fullName>
    </submittedName>
</protein>
<keyword evidence="3" id="KW-1185">Reference proteome</keyword>
<organism evidence="2 3">
    <name type="scientific">Devosia ginsengisoli</name>
    <dbReference type="NCBI Taxonomy" id="400770"/>
    <lineage>
        <taxon>Bacteria</taxon>
        <taxon>Pseudomonadati</taxon>
        <taxon>Pseudomonadota</taxon>
        <taxon>Alphaproteobacteria</taxon>
        <taxon>Hyphomicrobiales</taxon>
        <taxon>Devosiaceae</taxon>
        <taxon>Devosia</taxon>
    </lineage>
</organism>